<dbReference type="PROSITE" id="PS51257">
    <property type="entry name" value="PROKAR_LIPOPROTEIN"/>
    <property type="match status" value="1"/>
</dbReference>
<evidence type="ECO:0000313" key="2">
    <source>
        <dbReference type="Proteomes" id="UP000297647"/>
    </source>
</evidence>
<dbReference type="AlphaFoldDB" id="A0A4Y9QUB3"/>
<keyword evidence="2" id="KW-1185">Reference proteome</keyword>
<name>A0A4Y9QUB3_9BACT</name>
<dbReference type="RefSeq" id="WP_135072102.1">
    <property type="nucleotide sequence ID" value="NZ_SPSB01000002.1"/>
</dbReference>
<dbReference type="Proteomes" id="UP000297647">
    <property type="component" value="Unassembled WGS sequence"/>
</dbReference>
<gene>
    <name evidence="1" type="ORF">E4S40_05765</name>
</gene>
<proteinExistence type="predicted"/>
<sequence length="179" mass="20585">MRNSWVFGIVILFFSCKTGQSVVSGPESFAGYQEDLTSSLPDYPDYQQQLESLPPIQPEESARAIDSQLEALARVQYEKNTSEPYFNGFRVLVYSGLNRDEAFKTQEELAEAFPEISAEMQYEQPRYLLKVGRYGYKVEALKVLYEIKTIFPSARIIRDRIQRKDFTLPSQIDNAEGEN</sequence>
<evidence type="ECO:0008006" key="3">
    <source>
        <dbReference type="Google" id="ProtNLM"/>
    </source>
</evidence>
<protein>
    <recommendedName>
        <fullName evidence="3">SPOR domain-containing protein</fullName>
    </recommendedName>
</protein>
<organism evidence="1 2">
    <name type="scientific">Algoriphagus kandeliae</name>
    <dbReference type="NCBI Taxonomy" id="2562278"/>
    <lineage>
        <taxon>Bacteria</taxon>
        <taxon>Pseudomonadati</taxon>
        <taxon>Bacteroidota</taxon>
        <taxon>Cytophagia</taxon>
        <taxon>Cytophagales</taxon>
        <taxon>Cyclobacteriaceae</taxon>
        <taxon>Algoriphagus</taxon>
    </lineage>
</organism>
<reference evidence="1 2" key="1">
    <citation type="submission" date="2019-03" db="EMBL/GenBank/DDBJ databases">
        <title>Algoriphagus sp. nov, a new strain isolated from root system soil of mangrove plant Kandelia.</title>
        <authorList>
            <person name="Yin Q."/>
            <person name="Wang K."/>
            <person name="Song Z."/>
        </authorList>
    </citation>
    <scope>NUCLEOTIDE SEQUENCE [LARGE SCALE GENOMIC DNA]</scope>
    <source>
        <strain evidence="1 2">XY-J91</strain>
    </source>
</reference>
<accession>A0A4Y9QUB3</accession>
<dbReference type="EMBL" id="SPSB01000002">
    <property type="protein sequence ID" value="TFV95727.1"/>
    <property type="molecule type" value="Genomic_DNA"/>
</dbReference>
<comment type="caution">
    <text evidence="1">The sequence shown here is derived from an EMBL/GenBank/DDBJ whole genome shotgun (WGS) entry which is preliminary data.</text>
</comment>
<evidence type="ECO:0000313" key="1">
    <source>
        <dbReference type="EMBL" id="TFV95727.1"/>
    </source>
</evidence>
<dbReference type="OrthoDB" id="2473397at2"/>